<proteinExistence type="predicted"/>
<dbReference type="AlphaFoldDB" id="A0A834XGN4"/>
<dbReference type="EMBL" id="JAAIUW010000001">
    <property type="protein sequence ID" value="KAF7844085.1"/>
    <property type="molecule type" value="Genomic_DNA"/>
</dbReference>
<gene>
    <name evidence="1" type="ORF">G2W53_000990</name>
</gene>
<reference evidence="1" key="1">
    <citation type="submission" date="2020-09" db="EMBL/GenBank/DDBJ databases">
        <title>Genome-Enabled Discovery of Anthraquinone Biosynthesis in Senna tora.</title>
        <authorList>
            <person name="Kang S.-H."/>
            <person name="Pandey R.P."/>
            <person name="Lee C.-M."/>
            <person name="Sim J.-S."/>
            <person name="Jeong J.-T."/>
            <person name="Choi B.-S."/>
            <person name="Jung M."/>
            <person name="Ginzburg D."/>
            <person name="Zhao K."/>
            <person name="Won S.Y."/>
            <person name="Oh T.-J."/>
            <person name="Yu Y."/>
            <person name="Kim N.-H."/>
            <person name="Lee O.R."/>
            <person name="Lee T.-H."/>
            <person name="Bashyal P."/>
            <person name="Kim T.-S."/>
            <person name="Lee W.-H."/>
            <person name="Kawkins C."/>
            <person name="Kim C.-K."/>
            <person name="Kim J.S."/>
            <person name="Ahn B.O."/>
            <person name="Rhee S.Y."/>
            <person name="Sohng J.K."/>
        </authorList>
    </citation>
    <scope>NUCLEOTIDE SEQUENCE</scope>
    <source>
        <tissue evidence="1">Leaf</tissue>
    </source>
</reference>
<keyword evidence="2" id="KW-1185">Reference proteome</keyword>
<name>A0A834XGN4_9FABA</name>
<evidence type="ECO:0000313" key="1">
    <source>
        <dbReference type="EMBL" id="KAF7844085.1"/>
    </source>
</evidence>
<protein>
    <submittedName>
        <fullName evidence="1">Uncharacterized protein</fullName>
    </submittedName>
</protein>
<evidence type="ECO:0000313" key="2">
    <source>
        <dbReference type="Proteomes" id="UP000634136"/>
    </source>
</evidence>
<accession>A0A834XGN4</accession>
<organism evidence="1 2">
    <name type="scientific">Senna tora</name>
    <dbReference type="NCBI Taxonomy" id="362788"/>
    <lineage>
        <taxon>Eukaryota</taxon>
        <taxon>Viridiplantae</taxon>
        <taxon>Streptophyta</taxon>
        <taxon>Embryophyta</taxon>
        <taxon>Tracheophyta</taxon>
        <taxon>Spermatophyta</taxon>
        <taxon>Magnoliopsida</taxon>
        <taxon>eudicotyledons</taxon>
        <taxon>Gunneridae</taxon>
        <taxon>Pentapetalae</taxon>
        <taxon>rosids</taxon>
        <taxon>fabids</taxon>
        <taxon>Fabales</taxon>
        <taxon>Fabaceae</taxon>
        <taxon>Caesalpinioideae</taxon>
        <taxon>Cassia clade</taxon>
        <taxon>Senna</taxon>
    </lineage>
</organism>
<comment type="caution">
    <text evidence="1">The sequence shown here is derived from an EMBL/GenBank/DDBJ whole genome shotgun (WGS) entry which is preliminary data.</text>
</comment>
<sequence>MVKREILLLKGFKDDSFSGRKTIRSCTINVDKEIPTEKH</sequence>
<dbReference type="Proteomes" id="UP000634136">
    <property type="component" value="Unassembled WGS sequence"/>
</dbReference>